<evidence type="ECO:0000313" key="2">
    <source>
        <dbReference type="EMBL" id="PON52419.1"/>
    </source>
</evidence>
<dbReference type="Proteomes" id="UP000237105">
    <property type="component" value="Unassembled WGS sequence"/>
</dbReference>
<gene>
    <name evidence="2" type="ORF">PanWU01x14_209430</name>
</gene>
<reference evidence="3" key="1">
    <citation type="submission" date="2016-06" db="EMBL/GenBank/DDBJ databases">
        <title>Parallel loss of symbiosis genes in relatives of nitrogen-fixing non-legume Parasponia.</title>
        <authorList>
            <person name="Van Velzen R."/>
            <person name="Holmer R."/>
            <person name="Bu F."/>
            <person name="Rutten L."/>
            <person name="Van Zeijl A."/>
            <person name="Liu W."/>
            <person name="Santuari L."/>
            <person name="Cao Q."/>
            <person name="Sharma T."/>
            <person name="Shen D."/>
            <person name="Roswanjaya Y."/>
            <person name="Wardhani T."/>
            <person name="Kalhor M.S."/>
            <person name="Jansen J."/>
            <person name="Van den Hoogen J."/>
            <person name="Gungor B."/>
            <person name="Hartog M."/>
            <person name="Hontelez J."/>
            <person name="Verver J."/>
            <person name="Yang W.-C."/>
            <person name="Schijlen E."/>
            <person name="Repin R."/>
            <person name="Schilthuizen M."/>
            <person name="Schranz E."/>
            <person name="Heidstra R."/>
            <person name="Miyata K."/>
            <person name="Fedorova E."/>
            <person name="Kohlen W."/>
            <person name="Bisseling T."/>
            <person name="Smit S."/>
            <person name="Geurts R."/>
        </authorList>
    </citation>
    <scope>NUCLEOTIDE SEQUENCE [LARGE SCALE GENOMIC DNA]</scope>
    <source>
        <strain evidence="3">cv. WU1-14</strain>
    </source>
</reference>
<name>A0A2P5BUG7_PARAD</name>
<evidence type="ECO:0000256" key="1">
    <source>
        <dbReference type="SAM" id="Phobius"/>
    </source>
</evidence>
<evidence type="ECO:0000313" key="3">
    <source>
        <dbReference type="Proteomes" id="UP000237105"/>
    </source>
</evidence>
<organism evidence="2 3">
    <name type="scientific">Parasponia andersonii</name>
    <name type="common">Sponia andersonii</name>
    <dbReference type="NCBI Taxonomy" id="3476"/>
    <lineage>
        <taxon>Eukaryota</taxon>
        <taxon>Viridiplantae</taxon>
        <taxon>Streptophyta</taxon>
        <taxon>Embryophyta</taxon>
        <taxon>Tracheophyta</taxon>
        <taxon>Spermatophyta</taxon>
        <taxon>Magnoliopsida</taxon>
        <taxon>eudicotyledons</taxon>
        <taxon>Gunneridae</taxon>
        <taxon>Pentapetalae</taxon>
        <taxon>rosids</taxon>
        <taxon>fabids</taxon>
        <taxon>Rosales</taxon>
        <taxon>Cannabaceae</taxon>
        <taxon>Parasponia</taxon>
    </lineage>
</organism>
<sequence>MASNSGVLLVYLLLIATTSLVVDFCRVVGVTKSVRRLRCDGHVVHPQLRGKSVAGLTVTVLRIKDKVPLCHGITDNLRKFDFSIEPVTIEKSKP</sequence>
<keyword evidence="3" id="KW-1185">Reference proteome</keyword>
<comment type="caution">
    <text evidence="2">The sequence shown here is derived from an EMBL/GenBank/DDBJ whole genome shotgun (WGS) entry which is preliminary data.</text>
</comment>
<keyword evidence="1" id="KW-1133">Transmembrane helix</keyword>
<proteinExistence type="predicted"/>
<feature type="transmembrane region" description="Helical" evidence="1">
    <location>
        <begin position="6"/>
        <end position="28"/>
    </location>
</feature>
<keyword evidence="1" id="KW-0472">Membrane</keyword>
<dbReference type="EMBL" id="JXTB01000219">
    <property type="protein sequence ID" value="PON52419.1"/>
    <property type="molecule type" value="Genomic_DNA"/>
</dbReference>
<protein>
    <submittedName>
        <fullName evidence="2">Uncharacterized protein</fullName>
    </submittedName>
</protein>
<keyword evidence="1" id="KW-0812">Transmembrane</keyword>
<dbReference type="AlphaFoldDB" id="A0A2P5BUG7"/>
<accession>A0A2P5BUG7</accession>